<dbReference type="InterPro" id="IPR015424">
    <property type="entry name" value="PyrdxlP-dep_Trfase"/>
</dbReference>
<dbReference type="PROSITE" id="PS50949">
    <property type="entry name" value="HTH_GNTR"/>
    <property type="match status" value="1"/>
</dbReference>
<dbReference type="Gene3D" id="3.40.640.10">
    <property type="entry name" value="Type I PLP-dependent aspartate aminotransferase-like (Major domain)"/>
    <property type="match status" value="1"/>
</dbReference>
<dbReference type="SUPFAM" id="SSF53383">
    <property type="entry name" value="PLP-dependent transferases"/>
    <property type="match status" value="1"/>
</dbReference>
<dbReference type="InterPro" id="IPR004839">
    <property type="entry name" value="Aminotransferase_I/II_large"/>
</dbReference>
<sequence>MLDNSAAVPRQTQLARALVAEIQRGRLAPGSFLPGSRTLAAQVGVNRKVVVAATDELVAQGWLEALPARGIRVALDLPTSPVGDAQARRSRAPRPTPRPAVHMRIGDGVPDARIAPVDALARAQRRALRSLARSAGLGYGDPAGDPVLRDVLATFVNQARGLACTRDELVLTRGSQGALALFALAVLRPGDVVAVEHPGYAPAWRAFELAGASVLHIGVDQDGLRTDLLEAAAKRLRGRLKAVYVTPHHQYPTTVTLSPERRMHLRQLCDSYDCTIVEDDYDYEYQFDGAPRLPLSAASFAGPSCVYVASLSKLLAPAVRLGYVIASRPIAQRLQATRECLDRQGDVVLERAVAELIEDDELQRHARRARQLYVQRRDHLLQRFAASPLLAANFACEPPSGGLALWVRLHGATRLDDLVARALVRGLALAPGATHLAHGSIEAFRFGFAAHTPEELTAICDTLEACVTRPARRSSKPR</sequence>
<reference evidence="7 8" key="1">
    <citation type="submission" date="2022-11" db="EMBL/GenBank/DDBJ databases">
        <title>Minimal conservation of predation-associated metabolite biosynthetic gene clusters underscores biosynthetic potential of Myxococcota including descriptions for ten novel species: Archangium lansinium sp. nov., Myxococcus landrumus sp. nov., Nannocystis bai.</title>
        <authorList>
            <person name="Ahearne A."/>
            <person name="Stevens C."/>
            <person name="Dowd S."/>
        </authorList>
    </citation>
    <scope>NUCLEOTIDE SEQUENCE [LARGE SCALE GENOMIC DNA]</scope>
    <source>
        <strain evidence="7 8">BB15-2</strain>
    </source>
</reference>
<evidence type="ECO:0000256" key="1">
    <source>
        <dbReference type="ARBA" id="ARBA00005384"/>
    </source>
</evidence>
<dbReference type="SUPFAM" id="SSF46785">
    <property type="entry name" value="Winged helix' DNA-binding domain"/>
    <property type="match status" value="1"/>
</dbReference>
<dbReference type="InterPro" id="IPR036388">
    <property type="entry name" value="WH-like_DNA-bd_sf"/>
</dbReference>
<accession>A0ABT5DZ60</accession>
<keyword evidence="7" id="KW-0808">Transferase</keyword>
<keyword evidence="7" id="KW-0032">Aminotransferase</keyword>
<dbReference type="Proteomes" id="UP001221686">
    <property type="component" value="Unassembled WGS sequence"/>
</dbReference>
<evidence type="ECO:0000256" key="3">
    <source>
        <dbReference type="ARBA" id="ARBA00023015"/>
    </source>
</evidence>
<dbReference type="RefSeq" id="WP_272086822.1">
    <property type="nucleotide sequence ID" value="NZ_JAQNDL010000001.1"/>
</dbReference>
<keyword evidence="4" id="KW-0238">DNA-binding</keyword>
<evidence type="ECO:0000256" key="4">
    <source>
        <dbReference type="ARBA" id="ARBA00023125"/>
    </source>
</evidence>
<keyword evidence="3" id="KW-0805">Transcription regulation</keyword>
<proteinExistence type="inferred from homology"/>
<dbReference type="InterPro" id="IPR000524">
    <property type="entry name" value="Tscrpt_reg_HTH_GntR"/>
</dbReference>
<dbReference type="Pfam" id="PF00155">
    <property type="entry name" value="Aminotran_1_2"/>
    <property type="match status" value="1"/>
</dbReference>
<evidence type="ECO:0000313" key="7">
    <source>
        <dbReference type="EMBL" id="MDC0718344.1"/>
    </source>
</evidence>
<dbReference type="PANTHER" id="PTHR46577">
    <property type="entry name" value="HTH-TYPE TRANSCRIPTIONAL REGULATORY PROTEIN GABR"/>
    <property type="match status" value="1"/>
</dbReference>
<evidence type="ECO:0000256" key="5">
    <source>
        <dbReference type="ARBA" id="ARBA00023163"/>
    </source>
</evidence>
<dbReference type="Pfam" id="PF00392">
    <property type="entry name" value="GntR"/>
    <property type="match status" value="1"/>
</dbReference>
<protein>
    <submittedName>
        <fullName evidence="7">PLP-dependent aminotransferase family protein</fullName>
    </submittedName>
</protein>
<dbReference type="Gene3D" id="1.10.10.10">
    <property type="entry name" value="Winged helix-like DNA-binding domain superfamily/Winged helix DNA-binding domain"/>
    <property type="match status" value="1"/>
</dbReference>
<dbReference type="CDD" id="cd00609">
    <property type="entry name" value="AAT_like"/>
    <property type="match status" value="1"/>
</dbReference>
<dbReference type="CDD" id="cd07377">
    <property type="entry name" value="WHTH_GntR"/>
    <property type="match status" value="1"/>
</dbReference>
<comment type="similarity">
    <text evidence="1">In the C-terminal section; belongs to the class-I pyridoxal-phosphate-dependent aminotransferase family.</text>
</comment>
<keyword evidence="8" id="KW-1185">Reference proteome</keyword>
<evidence type="ECO:0000256" key="2">
    <source>
        <dbReference type="ARBA" id="ARBA00022898"/>
    </source>
</evidence>
<evidence type="ECO:0000259" key="6">
    <source>
        <dbReference type="PROSITE" id="PS50949"/>
    </source>
</evidence>
<feature type="domain" description="HTH gntR-type" evidence="6">
    <location>
        <begin position="8"/>
        <end position="76"/>
    </location>
</feature>
<dbReference type="GO" id="GO:0008483">
    <property type="term" value="F:transaminase activity"/>
    <property type="evidence" value="ECO:0007669"/>
    <property type="project" value="UniProtKB-KW"/>
</dbReference>
<dbReference type="PANTHER" id="PTHR46577:SF1">
    <property type="entry name" value="HTH-TYPE TRANSCRIPTIONAL REGULATORY PROTEIN GABR"/>
    <property type="match status" value="1"/>
</dbReference>
<gene>
    <name evidence="7" type="ORF">POL25_15660</name>
</gene>
<dbReference type="EMBL" id="JAQNDL010000001">
    <property type="protein sequence ID" value="MDC0718344.1"/>
    <property type="molecule type" value="Genomic_DNA"/>
</dbReference>
<organism evidence="7 8">
    <name type="scientific">Nannocystis bainbridge</name>
    <dbReference type="NCBI Taxonomy" id="2995303"/>
    <lineage>
        <taxon>Bacteria</taxon>
        <taxon>Pseudomonadati</taxon>
        <taxon>Myxococcota</taxon>
        <taxon>Polyangia</taxon>
        <taxon>Nannocystales</taxon>
        <taxon>Nannocystaceae</taxon>
        <taxon>Nannocystis</taxon>
    </lineage>
</organism>
<dbReference type="SMART" id="SM00345">
    <property type="entry name" value="HTH_GNTR"/>
    <property type="match status" value="1"/>
</dbReference>
<keyword evidence="2" id="KW-0663">Pyridoxal phosphate</keyword>
<evidence type="ECO:0000313" key="8">
    <source>
        <dbReference type="Proteomes" id="UP001221686"/>
    </source>
</evidence>
<comment type="caution">
    <text evidence="7">The sequence shown here is derived from an EMBL/GenBank/DDBJ whole genome shotgun (WGS) entry which is preliminary data.</text>
</comment>
<dbReference type="InterPro" id="IPR015421">
    <property type="entry name" value="PyrdxlP-dep_Trfase_major"/>
</dbReference>
<dbReference type="InterPro" id="IPR036390">
    <property type="entry name" value="WH_DNA-bd_sf"/>
</dbReference>
<name>A0ABT5DZ60_9BACT</name>
<dbReference type="InterPro" id="IPR051446">
    <property type="entry name" value="HTH_trans_reg/aminotransferase"/>
</dbReference>
<keyword evidence="5" id="KW-0804">Transcription</keyword>